<dbReference type="Gene3D" id="3.60.21.10">
    <property type="match status" value="1"/>
</dbReference>
<dbReference type="CDD" id="cd00144">
    <property type="entry name" value="MPP_PPP_family"/>
    <property type="match status" value="1"/>
</dbReference>
<dbReference type="PANTHER" id="PTHR11668:SF494">
    <property type="entry name" value="PROTEIN PHOSPHATASE, PUTATIVE-RELATED"/>
    <property type="match status" value="1"/>
</dbReference>
<dbReference type="Pfam" id="PF00149">
    <property type="entry name" value="Metallophos"/>
    <property type="match status" value="1"/>
</dbReference>
<dbReference type="InterPro" id="IPR050341">
    <property type="entry name" value="PP1_catalytic_subunit"/>
</dbReference>
<comment type="caution">
    <text evidence="4">The sequence shown here is derived from an EMBL/GenBank/DDBJ whole genome shotgun (WGS) entry which is preliminary data.</text>
</comment>
<dbReference type="InterPro" id="IPR029052">
    <property type="entry name" value="Metallo-depent_PP-like"/>
</dbReference>
<protein>
    <recommendedName>
        <fullName evidence="1">Serine/threonine-protein phosphatase</fullName>
        <ecNumber evidence="1">3.1.3.16</ecNumber>
    </recommendedName>
</protein>
<name>A0A1J4K6Z5_9EUKA</name>
<dbReference type="SMART" id="SM00156">
    <property type="entry name" value="PP2Ac"/>
    <property type="match status" value="1"/>
</dbReference>
<comment type="catalytic activity">
    <reaction evidence="1">
        <text>O-phospho-L-threonyl-[protein] + H2O = L-threonyl-[protein] + phosphate</text>
        <dbReference type="Rhea" id="RHEA:47004"/>
        <dbReference type="Rhea" id="RHEA-COMP:11060"/>
        <dbReference type="Rhea" id="RHEA-COMP:11605"/>
        <dbReference type="ChEBI" id="CHEBI:15377"/>
        <dbReference type="ChEBI" id="CHEBI:30013"/>
        <dbReference type="ChEBI" id="CHEBI:43474"/>
        <dbReference type="ChEBI" id="CHEBI:61977"/>
        <dbReference type="EC" id="3.1.3.16"/>
    </reaction>
</comment>
<dbReference type="SUPFAM" id="SSF56300">
    <property type="entry name" value="Metallo-dependent phosphatases"/>
    <property type="match status" value="1"/>
</dbReference>
<dbReference type="PANTHER" id="PTHR11668">
    <property type="entry name" value="SERINE/THREONINE PROTEIN PHOSPHATASE"/>
    <property type="match status" value="1"/>
</dbReference>
<dbReference type="VEuPathDB" id="TrichDB:TRFO_05429"/>
<dbReference type="EC" id="3.1.3.16" evidence="1"/>
<gene>
    <name evidence="4" type="ORF">TRFO_05429</name>
</gene>
<organism evidence="4 5">
    <name type="scientific">Tritrichomonas foetus</name>
    <dbReference type="NCBI Taxonomy" id="1144522"/>
    <lineage>
        <taxon>Eukaryota</taxon>
        <taxon>Metamonada</taxon>
        <taxon>Parabasalia</taxon>
        <taxon>Tritrichomonadida</taxon>
        <taxon>Tritrichomonadidae</taxon>
        <taxon>Tritrichomonas</taxon>
    </lineage>
</organism>
<evidence type="ECO:0000256" key="1">
    <source>
        <dbReference type="RuleBase" id="RU004273"/>
    </source>
</evidence>
<dbReference type="InterPro" id="IPR004843">
    <property type="entry name" value="Calcineurin-like_PHP"/>
</dbReference>
<comment type="similarity">
    <text evidence="1">Belongs to the PPP phosphatase family.</text>
</comment>
<dbReference type="EMBL" id="MLAK01000716">
    <property type="protein sequence ID" value="OHT06754.1"/>
    <property type="molecule type" value="Genomic_DNA"/>
</dbReference>
<keyword evidence="5" id="KW-1185">Reference proteome</keyword>
<sequence length="423" mass="47306">MNEDQFGRGIADKILSAYAPILSLKPDKISDLGIAVPIPTFNEHSVTEITNRARDTFMMQETLIDVPQPVYVIGDLHGNIFDLIRILVLSGPPPSNRFLFLGDYVDRGQYSVEIITLLFALLSKYPDHFFLLRGNHEFARVNAVYGFKNEVETLYKSNTLYESINKCFNYMPLAAVVGSQIFCVHGGISPQISSFRQLKRVRRPIPVYDNNVACDLTWSDPSMDTKEFLRSQRGNGVAFGVHAVRDFQKSFNVKHILRAHQCVQLGIERFAGDALYTIFSCSNYQDANGNRCGIVFIQENGRIQSFSLPPINQVPRENALMAGEPLPGQMGGEEDGFEEDKTQSLKKSMSDSTRSSLLCFMQPQTSALNKKRSLSILGMNSHALKNSQQRKLPSLAKVPEMDVEMKPRPGTAEPILPPLKPVA</sequence>
<dbReference type="Proteomes" id="UP000179807">
    <property type="component" value="Unassembled WGS sequence"/>
</dbReference>
<dbReference type="GO" id="GO:0005737">
    <property type="term" value="C:cytoplasm"/>
    <property type="evidence" value="ECO:0007669"/>
    <property type="project" value="TreeGrafter"/>
</dbReference>
<evidence type="ECO:0000313" key="4">
    <source>
        <dbReference type="EMBL" id="OHT06754.1"/>
    </source>
</evidence>
<proteinExistence type="inferred from homology"/>
<dbReference type="AlphaFoldDB" id="A0A1J4K6Z5"/>
<dbReference type="FunFam" id="3.60.21.10:FF:000097">
    <property type="entry name" value="Serine/threonine-protein phosphatase"/>
    <property type="match status" value="1"/>
</dbReference>
<accession>A0A1J4K6Z5</accession>
<dbReference type="InterPro" id="IPR006186">
    <property type="entry name" value="Ser/Thr-sp_prot-phosphatase"/>
</dbReference>
<dbReference type="PROSITE" id="PS00125">
    <property type="entry name" value="SER_THR_PHOSPHATASE"/>
    <property type="match status" value="1"/>
</dbReference>
<reference evidence="4" key="1">
    <citation type="submission" date="2016-10" db="EMBL/GenBank/DDBJ databases">
        <authorList>
            <person name="Benchimol M."/>
            <person name="Almeida L.G."/>
            <person name="Vasconcelos A.T."/>
            <person name="Perreira-Neves A."/>
            <person name="Rosa I.A."/>
            <person name="Tasca T."/>
            <person name="Bogo M.R."/>
            <person name="de Souza W."/>
        </authorList>
    </citation>
    <scope>NUCLEOTIDE SEQUENCE [LARGE SCALE GENOMIC DNA]</scope>
    <source>
        <strain evidence="4">K</strain>
    </source>
</reference>
<dbReference type="OrthoDB" id="10452271at2759"/>
<feature type="region of interest" description="Disordered" evidence="2">
    <location>
        <begin position="404"/>
        <end position="423"/>
    </location>
</feature>
<dbReference type="GO" id="GO:0005634">
    <property type="term" value="C:nucleus"/>
    <property type="evidence" value="ECO:0007669"/>
    <property type="project" value="TreeGrafter"/>
</dbReference>
<dbReference type="GO" id="GO:0004722">
    <property type="term" value="F:protein serine/threonine phosphatase activity"/>
    <property type="evidence" value="ECO:0007669"/>
    <property type="project" value="UniProtKB-EC"/>
</dbReference>
<evidence type="ECO:0000313" key="5">
    <source>
        <dbReference type="Proteomes" id="UP000179807"/>
    </source>
</evidence>
<evidence type="ECO:0000256" key="2">
    <source>
        <dbReference type="SAM" id="MobiDB-lite"/>
    </source>
</evidence>
<dbReference type="GeneID" id="94827189"/>
<evidence type="ECO:0000259" key="3">
    <source>
        <dbReference type="PROSITE" id="PS00125"/>
    </source>
</evidence>
<dbReference type="PRINTS" id="PR00114">
    <property type="entry name" value="STPHPHTASE"/>
</dbReference>
<dbReference type="RefSeq" id="XP_068359890.1">
    <property type="nucleotide sequence ID" value="XM_068492485.1"/>
</dbReference>
<feature type="domain" description="Serine/threonine specific protein phosphatases" evidence="3">
    <location>
        <begin position="132"/>
        <end position="137"/>
    </location>
</feature>
<keyword evidence="1" id="KW-0378">Hydrolase</keyword>